<feature type="transmembrane region" description="Helical" evidence="16">
    <location>
        <begin position="81"/>
        <end position="99"/>
    </location>
</feature>
<evidence type="ECO:0000256" key="15">
    <source>
        <dbReference type="ARBA" id="ARBA00049551"/>
    </source>
</evidence>
<gene>
    <name evidence="17" type="primary">ND6</name>
</gene>
<dbReference type="GeneID" id="67157701"/>
<keyword evidence="10 16" id="KW-1133">Transmembrane helix</keyword>
<dbReference type="InterPro" id="IPR050269">
    <property type="entry name" value="ComplexI_Subunit6"/>
</dbReference>
<evidence type="ECO:0000256" key="8">
    <source>
        <dbReference type="ARBA" id="ARBA00022967"/>
    </source>
</evidence>
<dbReference type="GO" id="GO:0008137">
    <property type="term" value="F:NADH dehydrogenase (ubiquinone) activity"/>
    <property type="evidence" value="ECO:0007669"/>
    <property type="project" value="UniProtKB-EC"/>
</dbReference>
<keyword evidence="12 17" id="KW-0496">Mitochondrion</keyword>
<protein>
    <recommendedName>
        <fullName evidence="4">NADH-ubiquinone oxidoreductase chain 6</fullName>
        <ecNumber evidence="3">7.1.1.2</ecNumber>
    </recommendedName>
    <alternativeName>
        <fullName evidence="14">NADH dehydrogenase subunit 6</fullName>
    </alternativeName>
</protein>
<evidence type="ECO:0000256" key="9">
    <source>
        <dbReference type="ARBA" id="ARBA00022982"/>
    </source>
</evidence>
<sequence>MFLTLFSLILSLIFLFIQHPLSMGFILLLQSMTVALITGFFNFNFWYSYIIFLIMIGGMLVLFIYMTSVASNEKFKYSNKIMLLIISLIIISIPCYYFIDNIIIYQNMLNIDLMNFSSNTNWTFSLNKYLNYPMNLIMFLMIIYLFVTLIAIVKITDTTYGPLRQKL</sequence>
<proteinExistence type="inferred from homology"/>
<evidence type="ECO:0000256" key="6">
    <source>
        <dbReference type="ARBA" id="ARBA00022660"/>
    </source>
</evidence>
<comment type="similarity">
    <text evidence="2">Belongs to the complex I subunit 6 family.</text>
</comment>
<keyword evidence="11" id="KW-0520">NAD</keyword>
<dbReference type="CTD" id="4541"/>
<dbReference type="GO" id="GO:0031966">
    <property type="term" value="C:mitochondrial membrane"/>
    <property type="evidence" value="ECO:0007669"/>
    <property type="project" value="UniProtKB-SubCell"/>
</dbReference>
<keyword evidence="7 16" id="KW-0812">Transmembrane</keyword>
<feature type="transmembrane region" description="Helical" evidence="16">
    <location>
        <begin position="136"/>
        <end position="156"/>
    </location>
</feature>
<comment type="subcellular location">
    <subcellularLocation>
        <location evidence="1">Mitochondrion membrane</location>
        <topology evidence="1">Multi-pass membrane protein</topology>
    </subcellularLocation>
</comment>
<dbReference type="EMBL" id="MW287594">
    <property type="protein sequence ID" value="QQX28206.1"/>
    <property type="molecule type" value="Genomic_DNA"/>
</dbReference>
<evidence type="ECO:0000256" key="16">
    <source>
        <dbReference type="SAM" id="Phobius"/>
    </source>
</evidence>
<evidence type="ECO:0000256" key="1">
    <source>
        <dbReference type="ARBA" id="ARBA00004225"/>
    </source>
</evidence>
<dbReference type="AlphaFoldDB" id="A0A7U0R6Y7"/>
<organism evidence="17">
    <name type="scientific">Melanophila acuminata</name>
    <dbReference type="NCBI Taxonomy" id="1483931"/>
    <lineage>
        <taxon>Eukaryota</taxon>
        <taxon>Metazoa</taxon>
        <taxon>Ecdysozoa</taxon>
        <taxon>Arthropoda</taxon>
        <taxon>Hexapoda</taxon>
        <taxon>Insecta</taxon>
        <taxon>Pterygota</taxon>
        <taxon>Neoptera</taxon>
        <taxon>Endopterygota</taxon>
        <taxon>Coleoptera</taxon>
        <taxon>Polyphaga</taxon>
        <taxon>Elateriformia</taxon>
        <taxon>Buprestoidea</taxon>
        <taxon>Buprestidae</taxon>
        <taxon>Buprestinae</taxon>
        <taxon>Melanophila</taxon>
    </lineage>
</organism>
<keyword evidence="8" id="KW-1278">Translocase</keyword>
<evidence type="ECO:0000256" key="5">
    <source>
        <dbReference type="ARBA" id="ARBA00022448"/>
    </source>
</evidence>
<feature type="transmembrane region" description="Helical" evidence="16">
    <location>
        <begin position="45"/>
        <end position="69"/>
    </location>
</feature>
<accession>A0A7U0R6Y7</accession>
<comment type="catalytic activity">
    <reaction evidence="15">
        <text>a ubiquinone + NADH + 5 H(+)(in) = a ubiquinol + NAD(+) + 4 H(+)(out)</text>
        <dbReference type="Rhea" id="RHEA:29091"/>
        <dbReference type="Rhea" id="RHEA-COMP:9565"/>
        <dbReference type="Rhea" id="RHEA-COMP:9566"/>
        <dbReference type="ChEBI" id="CHEBI:15378"/>
        <dbReference type="ChEBI" id="CHEBI:16389"/>
        <dbReference type="ChEBI" id="CHEBI:17976"/>
        <dbReference type="ChEBI" id="CHEBI:57540"/>
        <dbReference type="ChEBI" id="CHEBI:57945"/>
        <dbReference type="EC" id="7.1.1.2"/>
    </reaction>
</comment>
<evidence type="ECO:0000313" key="17">
    <source>
        <dbReference type="EMBL" id="QQX28206.1"/>
    </source>
</evidence>
<evidence type="ECO:0000256" key="3">
    <source>
        <dbReference type="ARBA" id="ARBA00012944"/>
    </source>
</evidence>
<evidence type="ECO:0000256" key="7">
    <source>
        <dbReference type="ARBA" id="ARBA00022692"/>
    </source>
</evidence>
<dbReference type="RefSeq" id="YP_010154887.1">
    <property type="nucleotide sequence ID" value="NC_057197.1"/>
</dbReference>
<keyword evidence="13 16" id="KW-0472">Membrane</keyword>
<evidence type="ECO:0000256" key="10">
    <source>
        <dbReference type="ARBA" id="ARBA00022989"/>
    </source>
</evidence>
<evidence type="ECO:0000256" key="12">
    <source>
        <dbReference type="ARBA" id="ARBA00023128"/>
    </source>
</evidence>
<evidence type="ECO:0000256" key="13">
    <source>
        <dbReference type="ARBA" id="ARBA00023136"/>
    </source>
</evidence>
<geneLocation type="mitochondrion" evidence="17"/>
<keyword evidence="9" id="KW-0249">Electron transport</keyword>
<evidence type="ECO:0000256" key="14">
    <source>
        <dbReference type="ARBA" id="ARBA00031019"/>
    </source>
</evidence>
<evidence type="ECO:0000256" key="2">
    <source>
        <dbReference type="ARBA" id="ARBA00005698"/>
    </source>
</evidence>
<keyword evidence="5" id="KW-0813">Transport</keyword>
<dbReference type="PANTHER" id="PTHR11435:SF1">
    <property type="entry name" value="NADH-UBIQUINONE OXIDOREDUCTASE CHAIN 6"/>
    <property type="match status" value="1"/>
</dbReference>
<reference evidence="17" key="1">
    <citation type="submission" date="2020-11" db="EMBL/GenBank/DDBJ databases">
        <authorList>
            <person name="Peng X."/>
            <person name="Gai Y."/>
        </authorList>
    </citation>
    <scope>NUCLEOTIDE SEQUENCE</scope>
</reference>
<dbReference type="EC" id="7.1.1.2" evidence="3"/>
<dbReference type="PANTHER" id="PTHR11435">
    <property type="entry name" value="NADH UBIQUINONE OXIDOREDUCTASE SUBUNIT ND6"/>
    <property type="match status" value="1"/>
</dbReference>
<evidence type="ECO:0000256" key="4">
    <source>
        <dbReference type="ARBA" id="ARBA00021095"/>
    </source>
</evidence>
<evidence type="ECO:0000256" key="11">
    <source>
        <dbReference type="ARBA" id="ARBA00023027"/>
    </source>
</evidence>
<keyword evidence="6" id="KW-0679">Respiratory chain</keyword>
<name>A0A7U0R6Y7_9COLE</name>